<accession>H8GCT6</accession>
<keyword evidence="1" id="KW-0547">Nucleotide-binding</keyword>
<sequence>MTDVPMYELDTVDVEYAVPSTSERVTGLRDVSLTIPSSGLTVLAGPSGSGKSTLLRVLSLFQTPTRGTLRFRGAAVAQSSRRRRALRRESIGLVFQNPSDNLVPHLSVSDNLHAAAQSANRRCDPAALLERLGLDGTGTSRIAALSGGQQQRLAFACTLARGTPVVLADEPTSQLDDRSASHVLDAIDVLRADGVAVVVASHDERLIERGSRVVRIRSGEIVAENEGREVAR</sequence>
<dbReference type="PROSITE" id="PS50893">
    <property type="entry name" value="ABC_TRANSPORTER_2"/>
    <property type="match status" value="1"/>
</dbReference>
<dbReference type="InterPro" id="IPR027417">
    <property type="entry name" value="P-loop_NTPase"/>
</dbReference>
<dbReference type="AlphaFoldDB" id="H8GCT6"/>
<dbReference type="OrthoDB" id="5181363at2"/>
<dbReference type="Gene3D" id="3.40.50.300">
    <property type="entry name" value="P-loop containing nucleotide triphosphate hydrolases"/>
    <property type="match status" value="1"/>
</dbReference>
<dbReference type="PANTHER" id="PTHR24220:SF86">
    <property type="entry name" value="ABC TRANSPORTER ABCH.1"/>
    <property type="match status" value="1"/>
</dbReference>
<keyword evidence="5" id="KW-1185">Reference proteome</keyword>
<evidence type="ECO:0000256" key="2">
    <source>
        <dbReference type="ARBA" id="ARBA00022840"/>
    </source>
</evidence>
<keyword evidence="2" id="KW-0067">ATP-binding</keyword>
<feature type="domain" description="ABC transporter" evidence="3">
    <location>
        <begin position="9"/>
        <end position="232"/>
    </location>
</feature>
<dbReference type="Pfam" id="PF00005">
    <property type="entry name" value="ABC_tran"/>
    <property type="match status" value="1"/>
</dbReference>
<name>H8GCT6_9PSEU</name>
<dbReference type="InterPro" id="IPR003593">
    <property type="entry name" value="AAA+_ATPase"/>
</dbReference>
<dbReference type="SMART" id="SM00382">
    <property type="entry name" value="AAA"/>
    <property type="match status" value="1"/>
</dbReference>
<dbReference type="GO" id="GO:0005524">
    <property type="term" value="F:ATP binding"/>
    <property type="evidence" value="ECO:0007669"/>
    <property type="project" value="UniProtKB-KW"/>
</dbReference>
<dbReference type="GO" id="GO:0016887">
    <property type="term" value="F:ATP hydrolysis activity"/>
    <property type="evidence" value="ECO:0007669"/>
    <property type="project" value="InterPro"/>
</dbReference>
<organism evidence="4 5">
    <name type="scientific">Saccharomonospora azurea NA-128</name>
    <dbReference type="NCBI Taxonomy" id="882081"/>
    <lineage>
        <taxon>Bacteria</taxon>
        <taxon>Bacillati</taxon>
        <taxon>Actinomycetota</taxon>
        <taxon>Actinomycetes</taxon>
        <taxon>Pseudonocardiales</taxon>
        <taxon>Pseudonocardiaceae</taxon>
        <taxon>Saccharomonospora</taxon>
    </lineage>
</organism>
<proteinExistence type="predicted"/>
<dbReference type="GO" id="GO:0022857">
    <property type="term" value="F:transmembrane transporter activity"/>
    <property type="evidence" value="ECO:0007669"/>
    <property type="project" value="TreeGrafter"/>
</dbReference>
<dbReference type="InterPro" id="IPR003439">
    <property type="entry name" value="ABC_transporter-like_ATP-bd"/>
</dbReference>
<dbReference type="SUPFAM" id="SSF52540">
    <property type="entry name" value="P-loop containing nucleoside triphosphate hydrolases"/>
    <property type="match status" value="1"/>
</dbReference>
<evidence type="ECO:0000313" key="4">
    <source>
        <dbReference type="EMBL" id="EHY87772.1"/>
    </source>
</evidence>
<protein>
    <submittedName>
        <fullName evidence="4">ABC-type antimicrobial peptide transport system, ATPase component</fullName>
    </submittedName>
</protein>
<dbReference type="RefSeq" id="WP_005438916.1">
    <property type="nucleotide sequence ID" value="NZ_CM001466.1"/>
</dbReference>
<dbReference type="HOGENOM" id="CLU_000604_1_22_11"/>
<reference evidence="4 5" key="1">
    <citation type="journal article" date="2012" name="Stand. Genomic Sci.">
        <title>Genome sequence of the soil bacterium Saccharomonospora azurea type strain (NA-128(T)).</title>
        <authorList>
            <person name="Klenk H.P."/>
            <person name="Held B."/>
            <person name="Lucas S."/>
            <person name="Lapidus A."/>
            <person name="Copeland A."/>
            <person name="Hammon N."/>
            <person name="Pitluck S."/>
            <person name="Goodwin L.A."/>
            <person name="Han C."/>
            <person name="Tapia R."/>
            <person name="Brambilla E.M."/>
            <person name="Potter G."/>
            <person name="Land M."/>
            <person name="Ivanova N."/>
            <person name="Rohde M."/>
            <person name="Goker M."/>
            <person name="Detter J.C."/>
            <person name="Kyrpides N.C."/>
            <person name="Woyke T."/>
        </authorList>
    </citation>
    <scope>NUCLEOTIDE SEQUENCE [LARGE SCALE GENOMIC DNA]</scope>
    <source>
        <strain evidence="4 5">NA-128</strain>
    </source>
</reference>
<dbReference type="InterPro" id="IPR015854">
    <property type="entry name" value="ABC_transpr_LolD-like"/>
</dbReference>
<evidence type="ECO:0000256" key="1">
    <source>
        <dbReference type="ARBA" id="ARBA00022741"/>
    </source>
</evidence>
<dbReference type="PROSITE" id="PS00211">
    <property type="entry name" value="ABC_TRANSPORTER_1"/>
    <property type="match status" value="1"/>
</dbReference>
<dbReference type="InterPro" id="IPR017871">
    <property type="entry name" value="ABC_transporter-like_CS"/>
</dbReference>
<dbReference type="EMBL" id="CM001466">
    <property type="protein sequence ID" value="EHY87772.1"/>
    <property type="molecule type" value="Genomic_DNA"/>
</dbReference>
<dbReference type="GO" id="GO:0005886">
    <property type="term" value="C:plasma membrane"/>
    <property type="evidence" value="ECO:0007669"/>
    <property type="project" value="TreeGrafter"/>
</dbReference>
<evidence type="ECO:0000259" key="3">
    <source>
        <dbReference type="PROSITE" id="PS50893"/>
    </source>
</evidence>
<evidence type="ECO:0000313" key="5">
    <source>
        <dbReference type="Proteomes" id="UP000004705"/>
    </source>
</evidence>
<dbReference type="Proteomes" id="UP000004705">
    <property type="component" value="Chromosome"/>
</dbReference>
<dbReference type="PANTHER" id="PTHR24220">
    <property type="entry name" value="IMPORT ATP-BINDING PROTEIN"/>
    <property type="match status" value="1"/>
</dbReference>
<gene>
    <name evidence="4" type="ORF">SacazDRAFT_00825</name>
</gene>